<dbReference type="Proteomes" id="UP001235939">
    <property type="component" value="Chromosome 20"/>
</dbReference>
<accession>A0ABY6LL13</accession>
<proteinExistence type="predicted"/>
<organism evidence="2 3">
    <name type="scientific">Cordylochernes scorpioides</name>
    <dbReference type="NCBI Taxonomy" id="51811"/>
    <lineage>
        <taxon>Eukaryota</taxon>
        <taxon>Metazoa</taxon>
        <taxon>Ecdysozoa</taxon>
        <taxon>Arthropoda</taxon>
        <taxon>Chelicerata</taxon>
        <taxon>Arachnida</taxon>
        <taxon>Pseudoscorpiones</taxon>
        <taxon>Cheliferoidea</taxon>
        <taxon>Chernetidae</taxon>
        <taxon>Cordylochernes</taxon>
    </lineage>
</organism>
<name>A0ABY6LL13_9ARAC</name>
<evidence type="ECO:0000313" key="2">
    <source>
        <dbReference type="EMBL" id="UYV81564.1"/>
    </source>
</evidence>
<gene>
    <name evidence="2" type="ORF">LAZ67_20001549</name>
</gene>
<keyword evidence="1" id="KW-0732">Signal</keyword>
<protein>
    <submittedName>
        <fullName evidence="2">SETMAR</fullName>
    </submittedName>
</protein>
<feature type="signal peptide" evidence="1">
    <location>
        <begin position="1"/>
        <end position="15"/>
    </location>
</feature>
<keyword evidence="3" id="KW-1185">Reference proteome</keyword>
<reference evidence="2 3" key="1">
    <citation type="submission" date="2022-01" db="EMBL/GenBank/DDBJ databases">
        <title>A chromosomal length assembly of Cordylochernes scorpioides.</title>
        <authorList>
            <person name="Zeh D."/>
            <person name="Zeh J."/>
        </authorList>
    </citation>
    <scope>NUCLEOTIDE SEQUENCE [LARGE SCALE GENOMIC DNA]</scope>
    <source>
        <strain evidence="2">IN4F17</strain>
        <tissue evidence="2">Whole Body</tissue>
    </source>
</reference>
<evidence type="ECO:0000313" key="3">
    <source>
        <dbReference type="Proteomes" id="UP001235939"/>
    </source>
</evidence>
<sequence>MSWMGLVTWAAMRLGDYFLRWLPWDIVDAAKQGNARISRRIFSVCSSRWRKMFVAQELSMGVMMISSVQGMGSPRMASLRWSTGSSRWRASRRSIHTNAPLTTGVSVILCMLVSSVLSYPVDFLLENCIFRRQKSTFSTSAFLRFSSRSKSSRSSSGHMQRVWKSCHRGASSTKMEDGRQTTRELAKKMKCSAVTHTISNHLQSISFSQKLGACVPHELNETNKKIAFKSLLNILHAIKQHGAIKKLILY</sequence>
<feature type="chain" id="PRO_5046800980" evidence="1">
    <location>
        <begin position="16"/>
        <end position="250"/>
    </location>
</feature>
<evidence type="ECO:0000256" key="1">
    <source>
        <dbReference type="SAM" id="SignalP"/>
    </source>
</evidence>
<dbReference type="EMBL" id="CP092882">
    <property type="protein sequence ID" value="UYV81564.1"/>
    <property type="molecule type" value="Genomic_DNA"/>
</dbReference>